<dbReference type="InterPro" id="IPR002921">
    <property type="entry name" value="Fungal_lipase-type"/>
</dbReference>
<dbReference type="InterPro" id="IPR029058">
    <property type="entry name" value="AB_hydrolase_fold"/>
</dbReference>
<dbReference type="AlphaFoldDB" id="A0A7S1GIG2"/>
<dbReference type="Gene3D" id="3.40.50.1820">
    <property type="entry name" value="alpha/beta hydrolase"/>
    <property type="match status" value="1"/>
</dbReference>
<accession>A0A7S1GIG2</accession>
<dbReference type="InterPro" id="IPR051218">
    <property type="entry name" value="Sec_MonoDiacylglyc_Lipase"/>
</dbReference>
<reference evidence="3" key="1">
    <citation type="submission" date="2021-01" db="EMBL/GenBank/DDBJ databases">
        <authorList>
            <person name="Corre E."/>
            <person name="Pelletier E."/>
            <person name="Niang G."/>
            <person name="Scheremetjew M."/>
            <person name="Finn R."/>
            <person name="Kale V."/>
            <person name="Holt S."/>
            <person name="Cochrane G."/>
            <person name="Meng A."/>
            <person name="Brown T."/>
            <person name="Cohen L."/>
        </authorList>
    </citation>
    <scope>NUCLEOTIDE SEQUENCE</scope>
    <source>
        <strain evidence="3">ECT3854</strain>
    </source>
</reference>
<feature type="region of interest" description="Disordered" evidence="1">
    <location>
        <begin position="360"/>
        <end position="392"/>
    </location>
</feature>
<dbReference type="Pfam" id="PF01764">
    <property type="entry name" value="Lipase_3"/>
    <property type="match status" value="1"/>
</dbReference>
<sequence>MSSTSRAPPVEAGVFEKFHLKSGNGAQLVNAQGRVYSTKYSLEPSGIQADDVIYGIKMAHMSCTDDSEGRLSGSGANTLEALRHIVGGEKGEEEIRKPLSTLLKDHFDLTMDCWIDESGLKKGRAVDTQGFIASNDDTIVLSYRFSTSLLDWVTNLSMTTSEWEPNQDALIGHAGFCSCFDGWVYKALGKGKPRVHTGFYNNFIYTIPHIQRHIVDKIKDPNDLNKKKIYICGCSLGAAIATMAFCYLLLELPWETLPHKLISVTAGCPRVCDRVMHKTIMDRLEELRPYDRAVLCRCVYNEDLVPHIPFNVAGFIHLDKLVYITKEGDVLVNPKLRGTKNFSELKRVFTSFWQEKKRKKAEATTTKTTNGAESESQEAKTPFQKEVESTPGPIKDHMPYWYLTFMERLKEREEAQVGEPSQRVIL</sequence>
<protein>
    <recommendedName>
        <fullName evidence="2">Fungal lipase-type domain-containing protein</fullName>
    </recommendedName>
</protein>
<dbReference type="CDD" id="cd00519">
    <property type="entry name" value="Lipase_3"/>
    <property type="match status" value="1"/>
</dbReference>
<feature type="compositionally biased region" description="Basic and acidic residues" evidence="1">
    <location>
        <begin position="383"/>
        <end position="392"/>
    </location>
</feature>
<dbReference type="EMBL" id="HBFW01008340">
    <property type="protein sequence ID" value="CAD8934385.1"/>
    <property type="molecule type" value="Transcribed_RNA"/>
</dbReference>
<proteinExistence type="predicted"/>
<name>A0A7S1GIG2_CYCTE</name>
<evidence type="ECO:0000313" key="3">
    <source>
        <dbReference type="EMBL" id="CAD8934385.1"/>
    </source>
</evidence>
<dbReference type="PANTHER" id="PTHR45856">
    <property type="entry name" value="ALPHA/BETA-HYDROLASES SUPERFAMILY PROTEIN"/>
    <property type="match status" value="1"/>
</dbReference>
<dbReference type="SUPFAM" id="SSF53474">
    <property type="entry name" value="alpha/beta-Hydrolases"/>
    <property type="match status" value="1"/>
</dbReference>
<evidence type="ECO:0000259" key="2">
    <source>
        <dbReference type="Pfam" id="PF01764"/>
    </source>
</evidence>
<gene>
    <name evidence="3" type="ORF">CTEN0397_LOCUS5418</name>
</gene>
<evidence type="ECO:0000256" key="1">
    <source>
        <dbReference type="SAM" id="MobiDB-lite"/>
    </source>
</evidence>
<dbReference type="GO" id="GO:0006629">
    <property type="term" value="P:lipid metabolic process"/>
    <property type="evidence" value="ECO:0007669"/>
    <property type="project" value="InterPro"/>
</dbReference>
<dbReference type="PANTHER" id="PTHR45856:SF24">
    <property type="entry name" value="FUNGAL LIPASE-LIKE DOMAIN-CONTAINING PROTEIN"/>
    <property type="match status" value="1"/>
</dbReference>
<organism evidence="3">
    <name type="scientific">Cyclophora tenuis</name>
    <name type="common">Marine diatom</name>
    <dbReference type="NCBI Taxonomy" id="216820"/>
    <lineage>
        <taxon>Eukaryota</taxon>
        <taxon>Sar</taxon>
        <taxon>Stramenopiles</taxon>
        <taxon>Ochrophyta</taxon>
        <taxon>Bacillariophyta</taxon>
        <taxon>Fragilariophyceae</taxon>
        <taxon>Fragilariophycidae</taxon>
        <taxon>Cyclophorales</taxon>
        <taxon>Cyclophoraceae</taxon>
        <taxon>Cyclophora</taxon>
    </lineage>
</organism>
<feature type="domain" description="Fungal lipase-type" evidence="2">
    <location>
        <begin position="140"/>
        <end position="311"/>
    </location>
</feature>